<dbReference type="Gene3D" id="2.130.10.10">
    <property type="entry name" value="YVTN repeat-like/Quinoprotein amine dehydrogenase"/>
    <property type="match status" value="1"/>
</dbReference>
<dbReference type="InterPro" id="IPR036322">
    <property type="entry name" value="WD40_repeat_dom_sf"/>
</dbReference>
<dbReference type="SUPFAM" id="SSF50998">
    <property type="entry name" value="Quinoprotein alcohol dehydrogenase-like"/>
    <property type="match status" value="1"/>
</dbReference>
<reference evidence="1" key="1">
    <citation type="submission" date="2023-03" db="EMBL/GenBank/DDBJ databases">
        <title>Chromosome-scale reference genome and RAD-based genetic map of yellow starthistle (Centaurea solstitialis) reveal putative structural variation and QTLs associated with invader traits.</title>
        <authorList>
            <person name="Reatini B."/>
            <person name="Cang F.A."/>
            <person name="Jiang Q."/>
            <person name="Mckibben M.T.W."/>
            <person name="Barker M.S."/>
            <person name="Rieseberg L.H."/>
            <person name="Dlugosch K.M."/>
        </authorList>
    </citation>
    <scope>NUCLEOTIDE SEQUENCE</scope>
    <source>
        <strain evidence="1">CAN-66</strain>
        <tissue evidence="1">Leaf</tissue>
    </source>
</reference>
<dbReference type="Proteomes" id="UP001172457">
    <property type="component" value="Unassembled WGS sequence"/>
</dbReference>
<accession>A0AA38SBK6</accession>
<comment type="caution">
    <text evidence="1">The sequence shown here is derived from an EMBL/GenBank/DDBJ whole genome shotgun (WGS) entry which is preliminary data.</text>
</comment>
<evidence type="ECO:0000313" key="2">
    <source>
        <dbReference type="Proteomes" id="UP001172457"/>
    </source>
</evidence>
<dbReference type="InterPro" id="IPR015943">
    <property type="entry name" value="WD40/YVTN_repeat-like_dom_sf"/>
</dbReference>
<gene>
    <name evidence="1" type="ORF">OSB04_un000977</name>
</gene>
<dbReference type="AlphaFoldDB" id="A0AA38SBK6"/>
<protein>
    <submittedName>
        <fullName evidence="1">Uncharacterized protein</fullName>
    </submittedName>
</protein>
<dbReference type="InterPro" id="IPR011047">
    <property type="entry name" value="Quinoprotein_ADH-like_sf"/>
</dbReference>
<dbReference type="SUPFAM" id="SSF50978">
    <property type="entry name" value="WD40 repeat-like"/>
    <property type="match status" value="1"/>
</dbReference>
<dbReference type="PANTHER" id="PTHR44083">
    <property type="entry name" value="TOPLESS-RELATED PROTEIN 1-RELATED"/>
    <property type="match status" value="1"/>
</dbReference>
<dbReference type="InterPro" id="IPR027728">
    <property type="entry name" value="Topless_fam"/>
</dbReference>
<proteinExistence type="predicted"/>
<name>A0AA38SBK6_9ASTR</name>
<dbReference type="GO" id="GO:0006355">
    <property type="term" value="P:regulation of DNA-templated transcription"/>
    <property type="evidence" value="ECO:0007669"/>
    <property type="project" value="InterPro"/>
</dbReference>
<keyword evidence="2" id="KW-1185">Reference proteome</keyword>
<evidence type="ECO:0000313" key="1">
    <source>
        <dbReference type="EMBL" id="KAJ9535863.1"/>
    </source>
</evidence>
<sequence>MVAINNNLRAFLTNNNTVSINRVTWNPDGTPFGNIDNLSFFQLHALASIALLYVRPASLSWDLHIGVAYSKHIVQIYSYHGGDDLRNHPEIEAHGGPVNDLAFSYPNKQLCIVTCGEDILIKVGHRVFAAAITSRYLGSLKDTDRQSDDLESLLCLLTSKNGKRRNFVYYETSDNDIKILANPDGIRLLRTMENRPFDASRVASTSVVMTPMMSMFGAANTSMGQSIMDKFAPMPSIVVMNCDNRSQIDVNP</sequence>
<dbReference type="PANTHER" id="PTHR44083:SF35">
    <property type="entry name" value="TOPLESS-RELATED PROTEIN 4-LIKE ISOFORM X1"/>
    <property type="match status" value="1"/>
</dbReference>
<dbReference type="EMBL" id="JARYMX010000105">
    <property type="protein sequence ID" value="KAJ9535863.1"/>
    <property type="molecule type" value="Genomic_DNA"/>
</dbReference>
<organism evidence="1 2">
    <name type="scientific">Centaurea solstitialis</name>
    <name type="common">yellow star-thistle</name>
    <dbReference type="NCBI Taxonomy" id="347529"/>
    <lineage>
        <taxon>Eukaryota</taxon>
        <taxon>Viridiplantae</taxon>
        <taxon>Streptophyta</taxon>
        <taxon>Embryophyta</taxon>
        <taxon>Tracheophyta</taxon>
        <taxon>Spermatophyta</taxon>
        <taxon>Magnoliopsida</taxon>
        <taxon>eudicotyledons</taxon>
        <taxon>Gunneridae</taxon>
        <taxon>Pentapetalae</taxon>
        <taxon>asterids</taxon>
        <taxon>campanulids</taxon>
        <taxon>Asterales</taxon>
        <taxon>Asteraceae</taxon>
        <taxon>Carduoideae</taxon>
        <taxon>Cardueae</taxon>
        <taxon>Centaureinae</taxon>
        <taxon>Centaurea</taxon>
    </lineage>
</organism>